<keyword evidence="1" id="KW-0732">Signal</keyword>
<dbReference type="AlphaFoldDB" id="A0A5S5BGW4"/>
<dbReference type="OrthoDB" id="6960841at2"/>
<protein>
    <recommendedName>
        <fullName evidence="4">PepSY domain-containing protein</fullName>
    </recommendedName>
</protein>
<gene>
    <name evidence="2" type="ORF">A9A72_121306</name>
</gene>
<dbReference type="EMBL" id="VNHQ01000011">
    <property type="protein sequence ID" value="TYP66307.1"/>
    <property type="molecule type" value="Genomic_DNA"/>
</dbReference>
<evidence type="ECO:0000313" key="2">
    <source>
        <dbReference type="EMBL" id="TYP66307.1"/>
    </source>
</evidence>
<evidence type="ECO:0000313" key="3">
    <source>
        <dbReference type="Proteomes" id="UP000324282"/>
    </source>
</evidence>
<dbReference type="RefSeq" id="WP_148924222.1">
    <property type="nucleotide sequence ID" value="NZ_VNHQ01000011.1"/>
</dbReference>
<feature type="signal peptide" evidence="1">
    <location>
        <begin position="1"/>
        <end position="22"/>
    </location>
</feature>
<dbReference type="NCBIfam" id="NF041599">
    <property type="entry name" value="reg_PtrA_PA2808"/>
    <property type="match status" value="1"/>
</dbReference>
<feature type="chain" id="PRO_5024451935" description="PepSY domain-containing protein" evidence="1">
    <location>
        <begin position="23"/>
        <end position="105"/>
    </location>
</feature>
<sequence length="105" mass="11027">MKTLTTAIVSILFVTASSIAVAEGGGDRMFNRMNEAGEAKHTIKGLLKEGTVVSIAPKGTAGTTNAIQNYTTNGKVRTYEMKVRTPDGNIHTVEYLGAPVGVDNG</sequence>
<comment type="caution">
    <text evidence="2">The sequence shown here is derived from an EMBL/GenBank/DDBJ whole genome shotgun (WGS) entry which is preliminary data.</text>
</comment>
<reference evidence="2 3" key="1">
    <citation type="submission" date="2019-07" db="EMBL/GenBank/DDBJ databases">
        <title>Deep subsurface shale carbon reservoir microbial communities from Ohio and West Virginia, USA.</title>
        <authorList>
            <person name="Wrighton K."/>
        </authorList>
    </citation>
    <scope>NUCLEOTIDE SEQUENCE [LARGE SCALE GENOMIC DNA]</scope>
    <source>
        <strain evidence="2 3">NP_8Ht</strain>
    </source>
</reference>
<name>A0A5S5BGW4_STUST</name>
<organism evidence="2 3">
    <name type="scientific">Stutzerimonas stutzeri</name>
    <name type="common">Pseudomonas stutzeri</name>
    <dbReference type="NCBI Taxonomy" id="316"/>
    <lineage>
        <taxon>Bacteria</taxon>
        <taxon>Pseudomonadati</taxon>
        <taxon>Pseudomonadota</taxon>
        <taxon>Gammaproteobacteria</taxon>
        <taxon>Pseudomonadales</taxon>
        <taxon>Pseudomonadaceae</taxon>
        <taxon>Stutzerimonas</taxon>
    </lineage>
</organism>
<proteinExistence type="predicted"/>
<accession>A0A5S5BGW4</accession>
<evidence type="ECO:0008006" key="4">
    <source>
        <dbReference type="Google" id="ProtNLM"/>
    </source>
</evidence>
<dbReference type="Proteomes" id="UP000324282">
    <property type="component" value="Unassembled WGS sequence"/>
</dbReference>
<evidence type="ECO:0000256" key="1">
    <source>
        <dbReference type="SAM" id="SignalP"/>
    </source>
</evidence>